<keyword evidence="3" id="KW-1185">Reference proteome</keyword>
<evidence type="ECO:0000256" key="1">
    <source>
        <dbReference type="ARBA" id="ARBA00006479"/>
    </source>
</evidence>
<dbReference type="STRING" id="1855383.SAMN05216548_102188"/>
<dbReference type="SUPFAM" id="SSF53067">
    <property type="entry name" value="Actin-like ATPase domain"/>
    <property type="match status" value="1"/>
</dbReference>
<dbReference type="Pfam" id="PF00480">
    <property type="entry name" value="ROK"/>
    <property type="match status" value="1"/>
</dbReference>
<proteinExistence type="inferred from homology"/>
<dbReference type="PANTHER" id="PTHR18964">
    <property type="entry name" value="ROK (REPRESSOR, ORF, KINASE) FAMILY"/>
    <property type="match status" value="1"/>
</dbReference>
<name>A0A1H9CN74_9HYPH</name>
<keyword evidence="2" id="KW-0808">Transferase</keyword>
<dbReference type="RefSeq" id="WP_092495360.1">
    <property type="nucleotide sequence ID" value="NZ_FOFG01000002.1"/>
</dbReference>
<dbReference type="CDD" id="cd23763">
    <property type="entry name" value="ASKHA_ATPase_ROK"/>
    <property type="match status" value="1"/>
</dbReference>
<gene>
    <name evidence="2" type="ORF">SAMN05216548_102188</name>
</gene>
<comment type="similarity">
    <text evidence="1">Belongs to the ROK (NagC/XylR) family.</text>
</comment>
<evidence type="ECO:0000313" key="3">
    <source>
        <dbReference type="Proteomes" id="UP000199647"/>
    </source>
</evidence>
<dbReference type="GO" id="GO:0016301">
    <property type="term" value="F:kinase activity"/>
    <property type="evidence" value="ECO:0007669"/>
    <property type="project" value="UniProtKB-KW"/>
</dbReference>
<dbReference type="EMBL" id="FOFG01000002">
    <property type="protein sequence ID" value="SEQ02113.1"/>
    <property type="molecule type" value="Genomic_DNA"/>
</dbReference>
<dbReference type="Gene3D" id="1.10.10.10">
    <property type="entry name" value="Winged helix-like DNA-binding domain superfamily/Winged helix DNA-binding domain"/>
    <property type="match status" value="1"/>
</dbReference>
<dbReference type="Proteomes" id="UP000199647">
    <property type="component" value="Unassembled WGS sequence"/>
</dbReference>
<dbReference type="SUPFAM" id="SSF46785">
    <property type="entry name" value="Winged helix' DNA-binding domain"/>
    <property type="match status" value="1"/>
</dbReference>
<sequence>MKSRSRSVRALAVGEVPELTESARAVFKTLATSGPNTRPVMGELLSFSKPTMSAAVGELEAYGLVASHGISKGASGRTAVTYGLGRQAGHVIGIDAGTTRVRAIAATLDGRILTEVEQPLDGRDAGGIGLGSRMIDEIADSLQRGLPEAAGPVRAVTVALPTIVSSAPGAATRHEALMAVAKALPRRFHAPVLLENNVNCAALAERHVGAARGRPFFIYLQVGVKIGLGIVMDGRLLRGVGGAAGEVGRLPFPWSAAEAPRYEGLEHYLGSTEFVARCARDWPESEGPAPTSPEEIFARAVSSPHARGCVDRHAADIGRLVAACVGILDPGFVVLGGGVGQNAMLVEGVRKTVAELTWATEIAISELTSRGTVLGALQLAADFSLASLLGEERHPAFVVSDPEDVAGGTHLR</sequence>
<dbReference type="AlphaFoldDB" id="A0A1H9CN74"/>
<evidence type="ECO:0000313" key="2">
    <source>
        <dbReference type="EMBL" id="SEQ02113.1"/>
    </source>
</evidence>
<protein>
    <submittedName>
        <fullName evidence="2">Sugar kinase of the NBD/HSP70 family, may contain an N-terminal HTH domain</fullName>
    </submittedName>
</protein>
<reference evidence="2 3" key="1">
    <citation type="submission" date="2016-10" db="EMBL/GenBank/DDBJ databases">
        <authorList>
            <person name="de Groot N.N."/>
        </authorList>
    </citation>
    <scope>NUCLEOTIDE SEQUENCE [LARGE SCALE GENOMIC DNA]</scope>
    <source>
        <strain evidence="2 3">A52C2</strain>
    </source>
</reference>
<keyword evidence="2" id="KW-0418">Kinase</keyword>
<dbReference type="PANTHER" id="PTHR18964:SF149">
    <property type="entry name" value="BIFUNCTIONAL UDP-N-ACETYLGLUCOSAMINE 2-EPIMERASE_N-ACETYLMANNOSAMINE KINASE"/>
    <property type="match status" value="1"/>
</dbReference>
<dbReference type="InterPro" id="IPR036388">
    <property type="entry name" value="WH-like_DNA-bd_sf"/>
</dbReference>
<accession>A0A1H9CN74</accession>
<dbReference type="InterPro" id="IPR000600">
    <property type="entry name" value="ROK"/>
</dbReference>
<dbReference type="InterPro" id="IPR043129">
    <property type="entry name" value="ATPase_NBD"/>
</dbReference>
<organism evidence="2 3">
    <name type="scientific">Faunimonas pinastri</name>
    <dbReference type="NCBI Taxonomy" id="1855383"/>
    <lineage>
        <taxon>Bacteria</taxon>
        <taxon>Pseudomonadati</taxon>
        <taxon>Pseudomonadota</taxon>
        <taxon>Alphaproteobacteria</taxon>
        <taxon>Hyphomicrobiales</taxon>
        <taxon>Afifellaceae</taxon>
        <taxon>Faunimonas</taxon>
    </lineage>
</organism>
<dbReference type="OrthoDB" id="49685at2"/>
<dbReference type="InterPro" id="IPR036390">
    <property type="entry name" value="WH_DNA-bd_sf"/>
</dbReference>
<dbReference type="Gene3D" id="3.30.420.40">
    <property type="match status" value="2"/>
</dbReference>